<evidence type="ECO:0000313" key="3">
    <source>
        <dbReference type="Proteomes" id="UP001169760"/>
    </source>
</evidence>
<comment type="caution">
    <text evidence="2">The sequence shown here is derived from an EMBL/GenBank/DDBJ whole genome shotgun (WGS) entry which is preliminary data.</text>
</comment>
<sequence length="459" mass="50628">MSVNTSILEMLENRQVAYNITGMDEATKLRLIPSTNMVCIVKAVLVQDAKSRCQVLVPSNTIVDVDAMFRHFGRSFEGIPCQEISPLLEKQQLISVPAIPRWQGLPTLVDASILRYEKLLLESGDGERWVEVSQEDFQSIIDASSVGTFAGSMPSSDSAADDEAQIFDSVKRFTQLRIKQRLDETLELPPLPETAQRIIKLRADPNADISDLTNIVEIDPSLAAQVVSWAASPYYSAPGKIKSVHDAIVRVLGFDMVLNLALGLALGRTITSSAASQKQLDDYWRASVYSAAAVEGLVTSIGREHRPSFGMAYLSGLLNNFGFLVLAEVFPPYFSNISRLQLANPHVPNASVEQFLLGVSGNQVASWLLGNWNMPEEVIVALRQQNNLDFKGEHNVYSKLIYVAKQLLAEKGFGSSYPQALPDSLFQELHLDRETAEITIENILESGSDLNEIAEKMRG</sequence>
<dbReference type="Gene3D" id="1.10.3210.10">
    <property type="entry name" value="Hypothetical protein af1432"/>
    <property type="match status" value="1"/>
</dbReference>
<dbReference type="Gene3D" id="3.90.960.10">
    <property type="entry name" value="YbaK/aminoacyl-tRNA synthetase-associated domain"/>
    <property type="match status" value="1"/>
</dbReference>
<evidence type="ECO:0000259" key="1">
    <source>
        <dbReference type="PROSITE" id="PS51833"/>
    </source>
</evidence>
<dbReference type="EMBL" id="JAUOPB010000011">
    <property type="protein sequence ID" value="MDO6423889.1"/>
    <property type="molecule type" value="Genomic_DNA"/>
</dbReference>
<dbReference type="SUPFAM" id="SSF109604">
    <property type="entry name" value="HD-domain/PDEase-like"/>
    <property type="match status" value="1"/>
</dbReference>
<dbReference type="AlphaFoldDB" id="A0AAW7XBZ1"/>
<dbReference type="InterPro" id="IPR013976">
    <property type="entry name" value="HDOD"/>
</dbReference>
<dbReference type="InterPro" id="IPR014627">
    <property type="entry name" value="UCP036888_HDGYP-like"/>
</dbReference>
<proteinExistence type="predicted"/>
<accession>A0AAW7XBZ1</accession>
<dbReference type="Pfam" id="PF08668">
    <property type="entry name" value="HDOD"/>
    <property type="match status" value="1"/>
</dbReference>
<evidence type="ECO:0000313" key="2">
    <source>
        <dbReference type="EMBL" id="MDO6423889.1"/>
    </source>
</evidence>
<name>A0AAW7XBZ1_9GAMM</name>
<protein>
    <submittedName>
        <fullName evidence="2">HDOD domain-containing protein</fullName>
    </submittedName>
</protein>
<dbReference type="InterPro" id="IPR036754">
    <property type="entry name" value="YbaK/aa-tRNA-synt-asso_dom_sf"/>
</dbReference>
<dbReference type="PANTHER" id="PTHR33525:SF3">
    <property type="entry name" value="RIBONUCLEASE Y"/>
    <property type="match status" value="1"/>
</dbReference>
<dbReference type="PIRSF" id="PIRSF036888">
    <property type="entry name" value="HDGYPm_UCP036888"/>
    <property type="match status" value="1"/>
</dbReference>
<organism evidence="2 3">
    <name type="scientific">Saccharophagus degradans</name>
    <dbReference type="NCBI Taxonomy" id="86304"/>
    <lineage>
        <taxon>Bacteria</taxon>
        <taxon>Pseudomonadati</taxon>
        <taxon>Pseudomonadota</taxon>
        <taxon>Gammaproteobacteria</taxon>
        <taxon>Cellvibrionales</taxon>
        <taxon>Cellvibrionaceae</taxon>
        <taxon>Saccharophagus</taxon>
    </lineage>
</organism>
<reference evidence="2" key="1">
    <citation type="submission" date="2023-07" db="EMBL/GenBank/DDBJ databases">
        <title>Genome content predicts the carbon catabolic preferences of heterotrophic bacteria.</title>
        <authorList>
            <person name="Gralka M."/>
        </authorList>
    </citation>
    <scope>NUCLEOTIDE SEQUENCE</scope>
    <source>
        <strain evidence="2">I3M17_2</strain>
    </source>
</reference>
<dbReference type="Proteomes" id="UP001169760">
    <property type="component" value="Unassembled WGS sequence"/>
</dbReference>
<gene>
    <name evidence="2" type="ORF">Q4521_15505</name>
</gene>
<dbReference type="Pfam" id="PF04073">
    <property type="entry name" value="tRNA_edit"/>
    <property type="match status" value="1"/>
</dbReference>
<dbReference type="PANTHER" id="PTHR33525">
    <property type="match status" value="1"/>
</dbReference>
<dbReference type="InterPro" id="IPR052340">
    <property type="entry name" value="RNase_Y/CdgJ"/>
</dbReference>
<dbReference type="RefSeq" id="WP_303493426.1">
    <property type="nucleotide sequence ID" value="NZ_JAUOPB010000011.1"/>
</dbReference>
<dbReference type="SUPFAM" id="SSF55826">
    <property type="entry name" value="YbaK/ProRS associated domain"/>
    <property type="match status" value="1"/>
</dbReference>
<feature type="domain" description="HDOD" evidence="1">
    <location>
        <begin position="188"/>
        <end position="388"/>
    </location>
</feature>
<dbReference type="PROSITE" id="PS51833">
    <property type="entry name" value="HDOD"/>
    <property type="match status" value="1"/>
</dbReference>
<dbReference type="InterPro" id="IPR007214">
    <property type="entry name" value="YbaK/aa-tRNA-synth-assoc-dom"/>
</dbReference>
<dbReference type="GO" id="GO:0002161">
    <property type="term" value="F:aminoacyl-tRNA deacylase activity"/>
    <property type="evidence" value="ECO:0007669"/>
    <property type="project" value="InterPro"/>
</dbReference>